<keyword evidence="2 5" id="KW-0808">Transferase</keyword>
<protein>
    <submittedName>
        <fullName evidence="5">Glycosyltransferase family 61 protein</fullName>
    </submittedName>
</protein>
<keyword evidence="6" id="KW-1185">Reference proteome</keyword>
<dbReference type="EMBL" id="VMBG01000001">
    <property type="protein sequence ID" value="TSJ78284.1"/>
    <property type="molecule type" value="Genomic_DNA"/>
</dbReference>
<dbReference type="InterPro" id="IPR049625">
    <property type="entry name" value="Glyco_transf_61_cat"/>
</dbReference>
<evidence type="ECO:0000256" key="3">
    <source>
        <dbReference type="ARBA" id="ARBA00023180"/>
    </source>
</evidence>
<keyword evidence="1" id="KW-0328">Glycosyltransferase</keyword>
<proteinExistence type="predicted"/>
<evidence type="ECO:0000256" key="1">
    <source>
        <dbReference type="ARBA" id="ARBA00022676"/>
    </source>
</evidence>
<keyword evidence="3" id="KW-0325">Glycoprotein</keyword>
<evidence type="ECO:0000313" key="5">
    <source>
        <dbReference type="EMBL" id="TSJ78284.1"/>
    </source>
</evidence>
<evidence type="ECO:0000259" key="4">
    <source>
        <dbReference type="Pfam" id="PF04577"/>
    </source>
</evidence>
<accession>A0A556QNS3</accession>
<dbReference type="AlphaFoldDB" id="A0A556QNS3"/>
<reference evidence="5 6" key="1">
    <citation type="submission" date="2019-07" db="EMBL/GenBank/DDBJ databases">
        <title>Description of 53C-WASEF.</title>
        <authorList>
            <person name="Pitt A."/>
            <person name="Hahn M.W."/>
        </authorList>
    </citation>
    <scope>NUCLEOTIDE SEQUENCE [LARGE SCALE GENOMIC DNA]</scope>
    <source>
        <strain evidence="5 6">53C-WASEF</strain>
    </source>
</reference>
<comment type="caution">
    <text evidence="5">The sequence shown here is derived from an EMBL/GenBank/DDBJ whole genome shotgun (WGS) entry which is preliminary data.</text>
</comment>
<feature type="domain" description="Glycosyltransferase 61 catalytic" evidence="4">
    <location>
        <begin position="81"/>
        <end position="244"/>
    </location>
</feature>
<dbReference type="InterPro" id="IPR007657">
    <property type="entry name" value="Glycosyltransferase_61"/>
</dbReference>
<sequence length="302" mass="33524">MLPRFGAARDERGVVVLAGGRVYDAGIVLTPDGATVVSDLTRNFGYRGDGRHWLQNYRWMGPPTPVEGRTAVVAVNLGKGYAHWLLEEFPRWLSLRADEAENVIAHDRAPFISEVCALAGFKQRVVSATRHGHWVCETLVIPPVVTMDARTVETVRVFAFGQQLPVSGFGEKLYITRENATRRRVGNEGELWAQLERRGFVKLQLEAMSWREQVAAFAAARVVVAPHGAGLANVVFCREGTRVVEFFNRSYVNPCFEHWARAARLDYRAVVPAGEGPVGKERNANREDIMADVGGILRALEG</sequence>
<evidence type="ECO:0000313" key="6">
    <source>
        <dbReference type="Proteomes" id="UP000315648"/>
    </source>
</evidence>
<organism evidence="5 6">
    <name type="scientific">Rariglobus hedericola</name>
    <dbReference type="NCBI Taxonomy" id="2597822"/>
    <lineage>
        <taxon>Bacteria</taxon>
        <taxon>Pseudomonadati</taxon>
        <taxon>Verrucomicrobiota</taxon>
        <taxon>Opitutia</taxon>
        <taxon>Opitutales</taxon>
        <taxon>Opitutaceae</taxon>
        <taxon>Rariglobus</taxon>
    </lineage>
</organism>
<dbReference type="OrthoDB" id="182122at2"/>
<evidence type="ECO:0000256" key="2">
    <source>
        <dbReference type="ARBA" id="ARBA00022679"/>
    </source>
</evidence>
<dbReference type="RefSeq" id="WP_144228625.1">
    <property type="nucleotide sequence ID" value="NZ_CBCRVV010000003.1"/>
</dbReference>
<dbReference type="Proteomes" id="UP000315648">
    <property type="component" value="Unassembled WGS sequence"/>
</dbReference>
<dbReference type="GO" id="GO:0016757">
    <property type="term" value="F:glycosyltransferase activity"/>
    <property type="evidence" value="ECO:0007669"/>
    <property type="project" value="UniProtKB-KW"/>
</dbReference>
<dbReference type="PANTHER" id="PTHR20961:SF150">
    <property type="entry name" value="GLYCOSYLTRANSFERASE FAMILY 61 PROTEIN"/>
    <property type="match status" value="1"/>
</dbReference>
<gene>
    <name evidence="5" type="ORF">FPL22_02975</name>
</gene>
<name>A0A556QNS3_9BACT</name>
<dbReference type="Pfam" id="PF04577">
    <property type="entry name" value="Glyco_transf_61"/>
    <property type="match status" value="1"/>
</dbReference>
<dbReference type="PANTHER" id="PTHR20961">
    <property type="entry name" value="GLYCOSYLTRANSFERASE"/>
    <property type="match status" value="1"/>
</dbReference>